<evidence type="ECO:0000313" key="1">
    <source>
        <dbReference type="EMBL" id="MBB5070433.1"/>
    </source>
</evidence>
<protein>
    <recommendedName>
        <fullName evidence="3">SnoaL-like domain-containing protein</fullName>
    </recommendedName>
</protein>
<organism evidence="1 2">
    <name type="scientific">Saccharopolyspora gloriosae</name>
    <dbReference type="NCBI Taxonomy" id="455344"/>
    <lineage>
        <taxon>Bacteria</taxon>
        <taxon>Bacillati</taxon>
        <taxon>Actinomycetota</taxon>
        <taxon>Actinomycetes</taxon>
        <taxon>Pseudonocardiales</taxon>
        <taxon>Pseudonocardiaceae</taxon>
        <taxon>Saccharopolyspora</taxon>
    </lineage>
</organism>
<evidence type="ECO:0008006" key="3">
    <source>
        <dbReference type="Google" id="ProtNLM"/>
    </source>
</evidence>
<keyword evidence="2" id="KW-1185">Reference proteome</keyword>
<name>A0A840NJV3_9PSEU</name>
<dbReference type="AlphaFoldDB" id="A0A840NJV3"/>
<sequence length="126" mass="13935">MVRAYERFWVVSRGLPHRPAERWRPELEQVAAGPMAEMILTNLARQREQGITLYGELHPRITDVHVDGPRAVVTDCQDASRSGQAEAVSGEPRTVGVARNAVSGTVERGPDGTWRVTRIDYPQGGC</sequence>
<dbReference type="Proteomes" id="UP000580474">
    <property type="component" value="Unassembled WGS sequence"/>
</dbReference>
<comment type="caution">
    <text evidence="1">The sequence shown here is derived from an EMBL/GenBank/DDBJ whole genome shotgun (WGS) entry which is preliminary data.</text>
</comment>
<accession>A0A840NJV3</accession>
<reference evidence="1 2" key="1">
    <citation type="submission" date="2020-08" db="EMBL/GenBank/DDBJ databases">
        <title>Sequencing the genomes of 1000 actinobacteria strains.</title>
        <authorList>
            <person name="Klenk H.-P."/>
        </authorList>
    </citation>
    <scope>NUCLEOTIDE SEQUENCE [LARGE SCALE GENOMIC DNA]</scope>
    <source>
        <strain evidence="1 2">DSM 45582</strain>
    </source>
</reference>
<evidence type="ECO:0000313" key="2">
    <source>
        <dbReference type="Proteomes" id="UP000580474"/>
    </source>
</evidence>
<dbReference type="EMBL" id="JACHIV010000001">
    <property type="protein sequence ID" value="MBB5070433.1"/>
    <property type="molecule type" value="Genomic_DNA"/>
</dbReference>
<dbReference type="RefSeq" id="WP_184479963.1">
    <property type="nucleotide sequence ID" value="NZ_JACHIV010000001.1"/>
</dbReference>
<proteinExistence type="predicted"/>
<gene>
    <name evidence="1" type="ORF">BJ969_003521</name>
</gene>